<dbReference type="EMBL" id="JAPFFF010000001">
    <property type="protein sequence ID" value="KAK8899176.1"/>
    <property type="molecule type" value="Genomic_DNA"/>
</dbReference>
<evidence type="ECO:0000256" key="15">
    <source>
        <dbReference type="SAM" id="MobiDB-lite"/>
    </source>
</evidence>
<comment type="catalytic activity">
    <reaction evidence="13">
        <text>a 1,2-diacyl-sn-glycerol + H2O = a 2-acylglycerol + a fatty acid + H(+)</text>
        <dbReference type="Rhea" id="RHEA:33275"/>
        <dbReference type="ChEBI" id="CHEBI:15377"/>
        <dbReference type="ChEBI" id="CHEBI:15378"/>
        <dbReference type="ChEBI" id="CHEBI:17389"/>
        <dbReference type="ChEBI" id="CHEBI:17815"/>
        <dbReference type="ChEBI" id="CHEBI:28868"/>
        <dbReference type="EC" id="3.1.1.116"/>
    </reaction>
    <physiologicalReaction direction="left-to-right" evidence="13">
        <dbReference type="Rhea" id="RHEA:33276"/>
    </physiologicalReaction>
</comment>
<dbReference type="InterPro" id="IPR002921">
    <property type="entry name" value="Fungal_lipase-type"/>
</dbReference>
<protein>
    <recommendedName>
        <fullName evidence="14">sn-1-specific diacylglycerol lipase</fullName>
        <ecNumber evidence="14">3.1.1.116</ecNumber>
    </recommendedName>
</protein>
<evidence type="ECO:0000256" key="2">
    <source>
        <dbReference type="ARBA" id="ARBA00004651"/>
    </source>
</evidence>
<keyword evidence="8" id="KW-0106">Calcium</keyword>
<evidence type="ECO:0000313" key="18">
    <source>
        <dbReference type="Proteomes" id="UP001470230"/>
    </source>
</evidence>
<dbReference type="PANTHER" id="PTHR45792">
    <property type="entry name" value="DIACYLGLYCEROL LIPASE HOMOLOG-RELATED"/>
    <property type="match status" value="1"/>
</dbReference>
<evidence type="ECO:0000313" key="17">
    <source>
        <dbReference type="EMBL" id="KAK8899176.1"/>
    </source>
</evidence>
<dbReference type="EC" id="3.1.1.116" evidence="14"/>
<feature type="region of interest" description="Disordered" evidence="15">
    <location>
        <begin position="210"/>
        <end position="233"/>
    </location>
</feature>
<dbReference type="Proteomes" id="UP001470230">
    <property type="component" value="Unassembled WGS sequence"/>
</dbReference>
<dbReference type="InterPro" id="IPR029058">
    <property type="entry name" value="AB_hydrolase_fold"/>
</dbReference>
<evidence type="ECO:0000256" key="11">
    <source>
        <dbReference type="ARBA" id="ARBA00023098"/>
    </source>
</evidence>
<keyword evidence="7" id="KW-0378">Hydrolase</keyword>
<feature type="compositionally biased region" description="Basic and acidic residues" evidence="15">
    <location>
        <begin position="258"/>
        <end position="269"/>
    </location>
</feature>
<keyword evidence="5" id="KW-0812">Transmembrane</keyword>
<feature type="region of interest" description="Disordered" evidence="15">
    <location>
        <begin position="245"/>
        <end position="284"/>
    </location>
</feature>
<reference evidence="17 18" key="1">
    <citation type="submission" date="2024-04" db="EMBL/GenBank/DDBJ databases">
        <title>Tritrichomonas musculus Genome.</title>
        <authorList>
            <person name="Alves-Ferreira E."/>
            <person name="Grigg M."/>
            <person name="Lorenzi H."/>
            <person name="Galac M."/>
        </authorList>
    </citation>
    <scope>NUCLEOTIDE SEQUENCE [LARGE SCALE GENOMIC DNA]</scope>
    <source>
        <strain evidence="17 18">EAF2021</strain>
    </source>
</reference>
<keyword evidence="11" id="KW-0443">Lipid metabolism</keyword>
<dbReference type="Pfam" id="PF01764">
    <property type="entry name" value="Lipase_3"/>
    <property type="match status" value="1"/>
</dbReference>
<keyword evidence="4" id="KW-0597">Phosphoprotein</keyword>
<dbReference type="PANTHER" id="PTHR45792:SF8">
    <property type="entry name" value="DIACYLGLYCEROL LIPASE-ALPHA"/>
    <property type="match status" value="1"/>
</dbReference>
<keyword evidence="12" id="KW-0472">Membrane</keyword>
<evidence type="ECO:0000256" key="14">
    <source>
        <dbReference type="ARBA" id="ARBA00026104"/>
    </source>
</evidence>
<dbReference type="Gene3D" id="3.40.50.1820">
    <property type="entry name" value="alpha/beta hydrolase"/>
    <property type="match status" value="2"/>
</dbReference>
<comment type="cofactor">
    <cofactor evidence="1">
        <name>Ca(2+)</name>
        <dbReference type="ChEBI" id="CHEBI:29108"/>
    </cofactor>
</comment>
<accession>A0ABR2L853</accession>
<keyword evidence="10" id="KW-1133">Transmembrane helix</keyword>
<evidence type="ECO:0000256" key="7">
    <source>
        <dbReference type="ARBA" id="ARBA00022801"/>
    </source>
</evidence>
<evidence type="ECO:0000256" key="6">
    <source>
        <dbReference type="ARBA" id="ARBA00022723"/>
    </source>
</evidence>
<evidence type="ECO:0000256" key="12">
    <source>
        <dbReference type="ARBA" id="ARBA00023136"/>
    </source>
</evidence>
<evidence type="ECO:0000256" key="4">
    <source>
        <dbReference type="ARBA" id="ARBA00022553"/>
    </source>
</evidence>
<evidence type="ECO:0000256" key="13">
    <source>
        <dbReference type="ARBA" id="ARBA00024531"/>
    </source>
</evidence>
<feature type="compositionally biased region" description="Acidic residues" evidence="15">
    <location>
        <begin position="270"/>
        <end position="282"/>
    </location>
</feature>
<gene>
    <name evidence="17" type="ORF">M9Y10_001478</name>
</gene>
<keyword evidence="3" id="KW-1003">Cell membrane</keyword>
<keyword evidence="6" id="KW-0479">Metal-binding</keyword>
<name>A0ABR2L853_9EUKA</name>
<keyword evidence="9" id="KW-0442">Lipid degradation</keyword>
<evidence type="ECO:0000259" key="16">
    <source>
        <dbReference type="Pfam" id="PF01764"/>
    </source>
</evidence>
<organism evidence="17 18">
    <name type="scientific">Tritrichomonas musculus</name>
    <dbReference type="NCBI Taxonomy" id="1915356"/>
    <lineage>
        <taxon>Eukaryota</taxon>
        <taxon>Metamonada</taxon>
        <taxon>Parabasalia</taxon>
        <taxon>Tritrichomonadida</taxon>
        <taxon>Tritrichomonadidae</taxon>
        <taxon>Tritrichomonas</taxon>
    </lineage>
</organism>
<evidence type="ECO:0000256" key="3">
    <source>
        <dbReference type="ARBA" id="ARBA00022475"/>
    </source>
</evidence>
<dbReference type="SUPFAM" id="SSF53474">
    <property type="entry name" value="alpha/beta-Hydrolases"/>
    <property type="match status" value="2"/>
</dbReference>
<sequence length="522" mass="60269">MDPVFIPKKGLLKLADRCLLYKKKNGKRKKINLEVHQHSFFFYFFNHSLPPSTSPLIQTELTDEELRLAYHCVLMSNLAYEDRTQIIFPSDVSVVYEEFESDITKIPFFIVVDKEVNAIIVSCRGSSCMNDFVTDSMGNGINFDGGKVHQGVFNTASYVFLQCQNTILDLNRDYNGETVLPINTSSIPRIGQQIQVTKANTEFLNNTSNTLQSTRFNGDADSSSDSTYTSDSNYTPSIIKANKNIKYNNGGKKNKKNGKNDNDANKADNDDNNNEEEESDEFNVEKEKRMKIIITGHSLGAAVAAVVAHFFRREFPKLEVTAMCFAPPPTFSFNLWEKSANYIKSFMIEGDMVPFLSVQNIFKFTKVLFPSDNNKFIVKFIEKYLKKMSIDEVTETFMNEKLYPPGQSYLIRLPQTNPNKEKKKHQKLTKLEKKEIKEINLIKHKNISLCQILNPEYFSNFVKNIQETNHKCKNYMKVIIRLRQQQIQEQDIEEIIRRKYLKKMNLDDDFDETEEDGVERIA</sequence>
<feature type="domain" description="Fungal lipase-type" evidence="16">
    <location>
        <begin position="283"/>
        <end position="359"/>
    </location>
</feature>
<evidence type="ECO:0000256" key="1">
    <source>
        <dbReference type="ARBA" id="ARBA00001913"/>
    </source>
</evidence>
<comment type="caution">
    <text evidence="17">The sequence shown here is derived from an EMBL/GenBank/DDBJ whole genome shotgun (WGS) entry which is preliminary data.</text>
</comment>
<evidence type="ECO:0000256" key="8">
    <source>
        <dbReference type="ARBA" id="ARBA00022837"/>
    </source>
</evidence>
<comment type="subcellular location">
    <subcellularLocation>
        <location evidence="2">Cell membrane</location>
        <topology evidence="2">Multi-pass membrane protein</topology>
    </subcellularLocation>
</comment>
<keyword evidence="18" id="KW-1185">Reference proteome</keyword>
<dbReference type="InterPro" id="IPR052214">
    <property type="entry name" value="DAG_Lipase-Related"/>
</dbReference>
<evidence type="ECO:0000256" key="9">
    <source>
        <dbReference type="ARBA" id="ARBA00022963"/>
    </source>
</evidence>
<feature type="compositionally biased region" description="Low complexity" evidence="15">
    <location>
        <begin position="221"/>
        <end position="233"/>
    </location>
</feature>
<evidence type="ECO:0000256" key="5">
    <source>
        <dbReference type="ARBA" id="ARBA00022692"/>
    </source>
</evidence>
<evidence type="ECO:0000256" key="10">
    <source>
        <dbReference type="ARBA" id="ARBA00022989"/>
    </source>
</evidence>
<proteinExistence type="predicted"/>